<name>A0A830C0W3_9LAMI</name>
<feature type="transmembrane region" description="Helical" evidence="3">
    <location>
        <begin position="43"/>
        <end position="63"/>
    </location>
</feature>
<dbReference type="PANTHER" id="PTHR13718:SF4">
    <property type="entry name" value="40S RIBOSOMAL PROTEIN S2"/>
    <property type="match status" value="1"/>
</dbReference>
<dbReference type="InterPro" id="IPR014721">
    <property type="entry name" value="Ribsml_uS5_D2-typ_fold_subgr"/>
</dbReference>
<accession>A0A830C0W3</accession>
<dbReference type="PANTHER" id="PTHR13718">
    <property type="entry name" value="RIBOSOMAL S SUBUNIT"/>
    <property type="match status" value="1"/>
</dbReference>
<evidence type="ECO:0000259" key="4">
    <source>
        <dbReference type="PROSITE" id="PS50881"/>
    </source>
</evidence>
<comment type="caution">
    <text evidence="5">The sequence shown here is derived from an EMBL/GenBank/DDBJ whole genome shotgun (WGS) entry which is preliminary data.</text>
</comment>
<feature type="transmembrane region" description="Helical" evidence="3">
    <location>
        <begin position="83"/>
        <end position="102"/>
    </location>
</feature>
<dbReference type="AlphaFoldDB" id="A0A830C0W3"/>
<keyword evidence="3" id="KW-0472">Membrane</keyword>
<dbReference type="GO" id="GO:0003735">
    <property type="term" value="F:structural constituent of ribosome"/>
    <property type="evidence" value="ECO:0007669"/>
    <property type="project" value="UniProtKB-UniRule"/>
</dbReference>
<dbReference type="SUPFAM" id="SSF54768">
    <property type="entry name" value="dsRNA-binding domain-like"/>
    <property type="match status" value="1"/>
</dbReference>
<dbReference type="Gene3D" id="3.30.230.10">
    <property type="match status" value="1"/>
</dbReference>
<dbReference type="Pfam" id="PF00333">
    <property type="entry name" value="Ribosomal_S5"/>
    <property type="match status" value="1"/>
</dbReference>
<dbReference type="Proteomes" id="UP000653305">
    <property type="component" value="Unassembled WGS sequence"/>
</dbReference>
<dbReference type="PROSITE" id="PS50881">
    <property type="entry name" value="S5_DSRBD"/>
    <property type="match status" value="1"/>
</dbReference>
<gene>
    <name evidence="5" type="ORF">PHJA_001419900</name>
</gene>
<keyword evidence="6" id="KW-1185">Reference proteome</keyword>
<dbReference type="EMBL" id="BMAC01000290">
    <property type="protein sequence ID" value="GFP92756.1"/>
    <property type="molecule type" value="Genomic_DNA"/>
</dbReference>
<dbReference type="GO" id="GO:0022627">
    <property type="term" value="C:cytosolic small ribosomal subunit"/>
    <property type="evidence" value="ECO:0007669"/>
    <property type="project" value="TreeGrafter"/>
</dbReference>
<dbReference type="FunFam" id="3.30.160.20:FF:000133">
    <property type="entry name" value="40S ribosomal protein S2"/>
    <property type="match status" value="1"/>
</dbReference>
<sequence length="126" mass="14104">MKIMPVQKQTRAGQRIQFKAFVVFGDNNGHVELGMKCSKEVAIAIRGAIILAKLSVILVRRGYWGNKVEKLHTVPCKVTGKYGSVTCGLFLLHVVLVLLLLACRRRCSSLLVLRMFSLLSWIYQAS</sequence>
<dbReference type="OrthoDB" id="1638133at2759"/>
<keyword evidence="3" id="KW-1133">Transmembrane helix</keyword>
<keyword evidence="2 5" id="KW-0689">Ribosomal protein</keyword>
<feature type="domain" description="S5 DRBM" evidence="4">
    <location>
        <begin position="1"/>
        <end position="59"/>
    </location>
</feature>
<reference evidence="5" key="1">
    <citation type="submission" date="2020-07" db="EMBL/GenBank/DDBJ databases">
        <title>Ethylene signaling mediates host invasion by parasitic plants.</title>
        <authorList>
            <person name="Yoshida S."/>
        </authorList>
    </citation>
    <scope>NUCLEOTIDE SEQUENCE</scope>
    <source>
        <strain evidence="5">Okayama</strain>
    </source>
</reference>
<evidence type="ECO:0000256" key="1">
    <source>
        <dbReference type="ARBA" id="ARBA00035407"/>
    </source>
</evidence>
<organism evidence="5 6">
    <name type="scientific">Phtheirospermum japonicum</name>
    <dbReference type="NCBI Taxonomy" id="374723"/>
    <lineage>
        <taxon>Eukaryota</taxon>
        <taxon>Viridiplantae</taxon>
        <taxon>Streptophyta</taxon>
        <taxon>Embryophyta</taxon>
        <taxon>Tracheophyta</taxon>
        <taxon>Spermatophyta</taxon>
        <taxon>Magnoliopsida</taxon>
        <taxon>eudicotyledons</taxon>
        <taxon>Gunneridae</taxon>
        <taxon>Pentapetalae</taxon>
        <taxon>asterids</taxon>
        <taxon>lamiids</taxon>
        <taxon>Lamiales</taxon>
        <taxon>Orobanchaceae</taxon>
        <taxon>Orobanchaceae incertae sedis</taxon>
        <taxon>Phtheirospermum</taxon>
    </lineage>
</organism>
<proteinExistence type="predicted"/>
<evidence type="ECO:0000313" key="6">
    <source>
        <dbReference type="Proteomes" id="UP000653305"/>
    </source>
</evidence>
<dbReference type="InterPro" id="IPR000851">
    <property type="entry name" value="Ribosomal_uS5"/>
</dbReference>
<protein>
    <recommendedName>
        <fullName evidence="1">40S ribosomal protein S2</fullName>
    </recommendedName>
</protein>
<evidence type="ECO:0000256" key="2">
    <source>
        <dbReference type="PROSITE-ProRule" id="PRU00268"/>
    </source>
</evidence>
<keyword evidence="2" id="KW-0687">Ribonucleoprotein</keyword>
<keyword evidence="3" id="KW-0812">Transmembrane</keyword>
<dbReference type="Gene3D" id="3.30.160.20">
    <property type="match status" value="1"/>
</dbReference>
<dbReference type="InterPro" id="IPR013810">
    <property type="entry name" value="Ribosomal_uS5_N"/>
</dbReference>
<evidence type="ECO:0000313" key="5">
    <source>
        <dbReference type="EMBL" id="GFP92756.1"/>
    </source>
</evidence>
<dbReference type="GO" id="GO:0006412">
    <property type="term" value="P:translation"/>
    <property type="evidence" value="ECO:0007669"/>
    <property type="project" value="InterPro"/>
</dbReference>
<dbReference type="GO" id="GO:0003723">
    <property type="term" value="F:RNA binding"/>
    <property type="evidence" value="ECO:0007669"/>
    <property type="project" value="InterPro"/>
</dbReference>
<evidence type="ECO:0000256" key="3">
    <source>
        <dbReference type="SAM" id="Phobius"/>
    </source>
</evidence>